<comment type="caution">
    <text evidence="2">The sequence shown here is derived from an EMBL/GenBank/DDBJ whole genome shotgun (WGS) entry which is preliminary data.</text>
</comment>
<gene>
    <name evidence="2" type="ORF">DERP_013292</name>
</gene>
<reference evidence="2 3" key="2">
    <citation type="journal article" date="2022" name="Mol. Biol. Evol.">
        <title>Comparative Genomics Reveals Insights into the Divergent Evolution of Astigmatic Mites and Household Pest Adaptations.</title>
        <authorList>
            <person name="Xiong Q."/>
            <person name="Wan A.T."/>
            <person name="Liu X."/>
            <person name="Fung C.S."/>
            <person name="Xiao X."/>
            <person name="Malainual N."/>
            <person name="Hou J."/>
            <person name="Wang L."/>
            <person name="Wang M."/>
            <person name="Yang K.Y."/>
            <person name="Cui Y."/>
            <person name="Leung E.L."/>
            <person name="Nong W."/>
            <person name="Shin S.K."/>
            <person name="Au S.W."/>
            <person name="Jeong K.Y."/>
            <person name="Chew F.T."/>
            <person name="Hui J.H."/>
            <person name="Leung T.F."/>
            <person name="Tungtrongchitr A."/>
            <person name="Zhong N."/>
            <person name="Liu Z."/>
            <person name="Tsui S.K."/>
        </authorList>
    </citation>
    <scope>NUCLEOTIDE SEQUENCE [LARGE SCALE GENOMIC DNA]</scope>
    <source>
        <strain evidence="2">Derp</strain>
    </source>
</reference>
<organism evidence="2 3">
    <name type="scientific">Dermatophagoides pteronyssinus</name>
    <name type="common">European house dust mite</name>
    <dbReference type="NCBI Taxonomy" id="6956"/>
    <lineage>
        <taxon>Eukaryota</taxon>
        <taxon>Metazoa</taxon>
        <taxon>Ecdysozoa</taxon>
        <taxon>Arthropoda</taxon>
        <taxon>Chelicerata</taxon>
        <taxon>Arachnida</taxon>
        <taxon>Acari</taxon>
        <taxon>Acariformes</taxon>
        <taxon>Sarcoptiformes</taxon>
        <taxon>Astigmata</taxon>
        <taxon>Psoroptidia</taxon>
        <taxon>Analgoidea</taxon>
        <taxon>Pyroglyphidae</taxon>
        <taxon>Dermatophagoidinae</taxon>
        <taxon>Dermatophagoides</taxon>
    </lineage>
</organism>
<dbReference type="EMBL" id="NJHN03000081">
    <property type="protein sequence ID" value="KAH9417122.1"/>
    <property type="molecule type" value="Genomic_DNA"/>
</dbReference>
<protein>
    <submittedName>
        <fullName evidence="2">Uncharacterized protein</fullName>
    </submittedName>
</protein>
<proteinExistence type="predicted"/>
<feature type="region of interest" description="Disordered" evidence="1">
    <location>
        <begin position="47"/>
        <end position="79"/>
    </location>
</feature>
<evidence type="ECO:0000256" key="1">
    <source>
        <dbReference type="SAM" id="MobiDB-lite"/>
    </source>
</evidence>
<keyword evidence="3" id="KW-1185">Reference proteome</keyword>
<name>A0ABQ8J3N5_DERPT</name>
<sequence length="79" mass="9455">MDTVRSIKIDRETRRVCSSTPYPVDILQDHHLDNVFIRFWTWRPTFTRPTRPDRNSNQKSSSIYKSDLSKKNNMIDIDI</sequence>
<reference evidence="2 3" key="1">
    <citation type="journal article" date="2018" name="J. Allergy Clin. Immunol.">
        <title>High-quality assembly of Dermatophagoides pteronyssinus genome and transcriptome reveals a wide range of novel allergens.</title>
        <authorList>
            <person name="Liu X.Y."/>
            <person name="Yang K.Y."/>
            <person name="Wang M.Q."/>
            <person name="Kwok J.S."/>
            <person name="Zeng X."/>
            <person name="Yang Z."/>
            <person name="Xiao X.J."/>
            <person name="Lau C.P."/>
            <person name="Li Y."/>
            <person name="Huang Z.M."/>
            <person name="Ba J.G."/>
            <person name="Yim A.K."/>
            <person name="Ouyang C.Y."/>
            <person name="Ngai S.M."/>
            <person name="Chan T.F."/>
            <person name="Leung E.L."/>
            <person name="Liu L."/>
            <person name="Liu Z.G."/>
            <person name="Tsui S.K."/>
        </authorList>
    </citation>
    <scope>NUCLEOTIDE SEQUENCE [LARGE SCALE GENOMIC DNA]</scope>
    <source>
        <strain evidence="2">Derp</strain>
    </source>
</reference>
<dbReference type="Proteomes" id="UP000887458">
    <property type="component" value="Unassembled WGS sequence"/>
</dbReference>
<accession>A0ABQ8J3N5</accession>
<evidence type="ECO:0000313" key="2">
    <source>
        <dbReference type="EMBL" id="KAH9417122.1"/>
    </source>
</evidence>
<evidence type="ECO:0000313" key="3">
    <source>
        <dbReference type="Proteomes" id="UP000887458"/>
    </source>
</evidence>